<gene>
    <name evidence="1" type="ORF">CH063_04634</name>
</gene>
<dbReference type="EMBL" id="CACQ02000352">
    <property type="protein sequence ID" value="CCF32209.1"/>
    <property type="molecule type" value="Genomic_DNA"/>
</dbReference>
<evidence type="ECO:0000313" key="2">
    <source>
        <dbReference type="Proteomes" id="UP000007174"/>
    </source>
</evidence>
<reference evidence="2" key="1">
    <citation type="journal article" date="2012" name="Nat. Genet.">
        <title>Lifestyle transitions in plant pathogenic Colletotrichum fungi deciphered by genome and transcriptome analyses.</title>
        <authorList>
            <person name="O'Connell R.J."/>
            <person name="Thon M.R."/>
            <person name="Hacquard S."/>
            <person name="Amyotte S.G."/>
            <person name="Kleemann J."/>
            <person name="Torres M.F."/>
            <person name="Damm U."/>
            <person name="Buiate E.A."/>
            <person name="Epstein L."/>
            <person name="Alkan N."/>
            <person name="Altmueller J."/>
            <person name="Alvarado-Balderrama L."/>
            <person name="Bauser C.A."/>
            <person name="Becker C."/>
            <person name="Birren B.W."/>
            <person name="Chen Z."/>
            <person name="Choi J."/>
            <person name="Crouch J.A."/>
            <person name="Duvick J.P."/>
            <person name="Farman M.A."/>
            <person name="Gan P."/>
            <person name="Heiman D."/>
            <person name="Henrissat B."/>
            <person name="Howard R.J."/>
            <person name="Kabbage M."/>
            <person name="Koch C."/>
            <person name="Kracher B."/>
            <person name="Kubo Y."/>
            <person name="Law A.D."/>
            <person name="Lebrun M.-H."/>
            <person name="Lee Y.-H."/>
            <person name="Miyara I."/>
            <person name="Moore N."/>
            <person name="Neumann U."/>
            <person name="Nordstroem K."/>
            <person name="Panaccione D.G."/>
            <person name="Panstruga R."/>
            <person name="Place M."/>
            <person name="Proctor R.H."/>
            <person name="Prusky D."/>
            <person name="Rech G."/>
            <person name="Reinhardt R."/>
            <person name="Rollins J.A."/>
            <person name="Rounsley S."/>
            <person name="Schardl C.L."/>
            <person name="Schwartz D.C."/>
            <person name="Shenoy N."/>
            <person name="Shirasu K."/>
            <person name="Sikhakolli U.R."/>
            <person name="Stueber K."/>
            <person name="Sukno S.A."/>
            <person name="Sweigard J.A."/>
            <person name="Takano Y."/>
            <person name="Takahara H."/>
            <person name="Trail F."/>
            <person name="van der Does H.C."/>
            <person name="Voll L.M."/>
            <person name="Will I."/>
            <person name="Young S."/>
            <person name="Zeng Q."/>
            <person name="Zhang J."/>
            <person name="Zhou S."/>
            <person name="Dickman M.B."/>
            <person name="Schulze-Lefert P."/>
            <person name="Ver Loren van Themaat E."/>
            <person name="Ma L.-J."/>
            <person name="Vaillancourt L.J."/>
        </authorList>
    </citation>
    <scope>NUCLEOTIDE SEQUENCE [LARGE SCALE GENOMIC DNA]</scope>
    <source>
        <strain evidence="2">IMI 349063</strain>
    </source>
</reference>
<organism evidence="1 2">
    <name type="scientific">Colletotrichum higginsianum (strain IMI 349063)</name>
    <name type="common">Crucifer anthracnose fungus</name>
    <dbReference type="NCBI Taxonomy" id="759273"/>
    <lineage>
        <taxon>Eukaryota</taxon>
        <taxon>Fungi</taxon>
        <taxon>Dikarya</taxon>
        <taxon>Ascomycota</taxon>
        <taxon>Pezizomycotina</taxon>
        <taxon>Sordariomycetes</taxon>
        <taxon>Hypocreomycetidae</taxon>
        <taxon>Glomerellales</taxon>
        <taxon>Glomerellaceae</taxon>
        <taxon>Colletotrichum</taxon>
        <taxon>Colletotrichum destructivum species complex</taxon>
    </lineage>
</organism>
<name>H1UW58_COLHI</name>
<proteinExistence type="predicted"/>
<dbReference type="Proteomes" id="UP000007174">
    <property type="component" value="Unassembled WGS sequence"/>
</dbReference>
<dbReference type="HOGENOM" id="CLU_2960639_0_0_1"/>
<sequence>MSRASSLAWRSAFGSTIAKAWRTPSGIVSMPFHGFEQSGTPISYTSFWNWPTGQLRRHD</sequence>
<protein>
    <submittedName>
        <fullName evidence="1">Uncharacterized protein</fullName>
    </submittedName>
</protein>
<accession>H1UW58</accession>
<dbReference type="AlphaFoldDB" id="H1UW58"/>
<evidence type="ECO:0000313" key="1">
    <source>
        <dbReference type="EMBL" id="CCF32209.1"/>
    </source>
</evidence>